<evidence type="ECO:0000256" key="3">
    <source>
        <dbReference type="ARBA" id="ARBA00022692"/>
    </source>
</evidence>
<dbReference type="Gramene" id="QL01p036169:mrna">
    <property type="protein sequence ID" value="QL01p036169:mrna"/>
    <property type="gene ID" value="QL01p036169"/>
</dbReference>
<keyword evidence="3 7" id="KW-0812">Transmembrane</keyword>
<feature type="transmembrane region" description="Helical" evidence="7">
    <location>
        <begin position="338"/>
        <end position="358"/>
    </location>
</feature>
<evidence type="ECO:0000256" key="4">
    <source>
        <dbReference type="ARBA" id="ARBA00022989"/>
    </source>
</evidence>
<dbReference type="Proteomes" id="UP000594261">
    <property type="component" value="Chromosome 1"/>
</dbReference>
<organism evidence="8 9">
    <name type="scientific">Quercus lobata</name>
    <name type="common">Valley oak</name>
    <dbReference type="NCBI Taxonomy" id="97700"/>
    <lineage>
        <taxon>Eukaryota</taxon>
        <taxon>Viridiplantae</taxon>
        <taxon>Streptophyta</taxon>
        <taxon>Embryophyta</taxon>
        <taxon>Tracheophyta</taxon>
        <taxon>Spermatophyta</taxon>
        <taxon>Magnoliopsida</taxon>
        <taxon>eudicotyledons</taxon>
        <taxon>Gunneridae</taxon>
        <taxon>Pentapetalae</taxon>
        <taxon>rosids</taxon>
        <taxon>fabids</taxon>
        <taxon>Fagales</taxon>
        <taxon>Fagaceae</taxon>
        <taxon>Quercus</taxon>
    </lineage>
</organism>
<sequence>MGPSSAISVAEGKGSNSVLMMTFRVISPNRKSTKTTKNKGKATITAIKYSAPDRAILFSFYNCPQPLWVWADGTSIISTKLNLHVYVREREKASIKGGRSSPERRLGRGPRTGATQAMPRRKSSWISLVHLCAIIMNTMTYDCPFTKAQSFSPLSTNSLYWARWSKIPPTMWLFNCAALKTEGDTRSDGSMAKPWRLCTVQQIEGLKTLIRIFPMVNWHIFKYSSSNPRELDNPPSSNHGPSSWATFQNSNWSLTPLERVGVGHILNILSMIVSAIVDSKRLKIAHHLKHQPDSTVPMLVFWLFPPLALGGIAEEFHFPGQIAFYYQEFPVSLRSTAIAIASVTIGIAYYLSTAMVDLVKRVTGWLPDDINNGRPDNVYWMQAVVGVLNFGYYLVCT</sequence>
<reference evidence="8 9" key="1">
    <citation type="journal article" date="2016" name="G3 (Bethesda)">
        <title>First Draft Assembly and Annotation of the Genome of a California Endemic Oak Quercus lobata Nee (Fagaceae).</title>
        <authorList>
            <person name="Sork V.L."/>
            <person name="Fitz-Gibbon S.T."/>
            <person name="Puiu D."/>
            <person name="Crepeau M."/>
            <person name="Gugger P.F."/>
            <person name="Sherman R."/>
            <person name="Stevens K."/>
            <person name="Langley C.H."/>
            <person name="Pellegrini M."/>
            <person name="Salzberg S.L."/>
        </authorList>
    </citation>
    <scope>NUCLEOTIDE SEQUENCE [LARGE SCALE GENOMIC DNA]</scope>
    <source>
        <strain evidence="8 9">cv. SW786</strain>
    </source>
</reference>
<dbReference type="InterPro" id="IPR000109">
    <property type="entry name" value="POT_fam"/>
</dbReference>
<accession>A0A7N2QXT8</accession>
<evidence type="ECO:0000256" key="7">
    <source>
        <dbReference type="SAM" id="Phobius"/>
    </source>
</evidence>
<evidence type="ECO:0000256" key="2">
    <source>
        <dbReference type="ARBA" id="ARBA00005982"/>
    </source>
</evidence>
<proteinExistence type="inferred from homology"/>
<evidence type="ECO:0000256" key="6">
    <source>
        <dbReference type="SAM" id="MobiDB-lite"/>
    </source>
</evidence>
<feature type="transmembrane region" description="Helical" evidence="7">
    <location>
        <begin position="378"/>
        <end position="395"/>
    </location>
</feature>
<keyword evidence="4 7" id="KW-1133">Transmembrane helix</keyword>
<dbReference type="SUPFAM" id="SSF103473">
    <property type="entry name" value="MFS general substrate transporter"/>
    <property type="match status" value="1"/>
</dbReference>
<dbReference type="PANTHER" id="PTHR11654">
    <property type="entry name" value="OLIGOPEPTIDE TRANSPORTER-RELATED"/>
    <property type="match status" value="1"/>
</dbReference>
<comment type="subcellular location">
    <subcellularLocation>
        <location evidence="1">Membrane</location>
        <topology evidence="1">Multi-pass membrane protein</topology>
    </subcellularLocation>
</comment>
<dbReference type="Pfam" id="PF00854">
    <property type="entry name" value="PTR2"/>
    <property type="match status" value="1"/>
</dbReference>
<dbReference type="EnsemblPlants" id="QL01p036169:mrna">
    <property type="protein sequence ID" value="QL01p036169:mrna"/>
    <property type="gene ID" value="QL01p036169"/>
</dbReference>
<dbReference type="EMBL" id="LRBV02000001">
    <property type="status" value="NOT_ANNOTATED_CDS"/>
    <property type="molecule type" value="Genomic_DNA"/>
</dbReference>
<protein>
    <submittedName>
        <fullName evidence="8">Uncharacterized protein</fullName>
    </submittedName>
</protein>
<feature type="transmembrane region" description="Helical" evidence="7">
    <location>
        <begin position="260"/>
        <end position="277"/>
    </location>
</feature>
<dbReference type="GO" id="GO:0016020">
    <property type="term" value="C:membrane"/>
    <property type="evidence" value="ECO:0007669"/>
    <property type="project" value="UniProtKB-SubCell"/>
</dbReference>
<comment type="similarity">
    <text evidence="2">Belongs to the major facilitator superfamily. Proton-dependent oligopeptide transporter (POT/PTR) (TC 2.A.17) family.</text>
</comment>
<evidence type="ECO:0000256" key="1">
    <source>
        <dbReference type="ARBA" id="ARBA00004141"/>
    </source>
</evidence>
<name>A0A7N2QXT8_QUELO</name>
<dbReference type="GO" id="GO:0022857">
    <property type="term" value="F:transmembrane transporter activity"/>
    <property type="evidence" value="ECO:0007669"/>
    <property type="project" value="InterPro"/>
</dbReference>
<dbReference type="AlphaFoldDB" id="A0A7N2QXT8"/>
<keyword evidence="9" id="KW-1185">Reference proteome</keyword>
<evidence type="ECO:0000256" key="5">
    <source>
        <dbReference type="ARBA" id="ARBA00023136"/>
    </source>
</evidence>
<dbReference type="InParanoid" id="A0A7N2QXT8"/>
<keyword evidence="5 7" id="KW-0472">Membrane</keyword>
<evidence type="ECO:0000313" key="9">
    <source>
        <dbReference type="Proteomes" id="UP000594261"/>
    </source>
</evidence>
<reference evidence="8" key="2">
    <citation type="submission" date="2021-01" db="UniProtKB">
        <authorList>
            <consortium name="EnsemblPlants"/>
        </authorList>
    </citation>
    <scope>IDENTIFICATION</scope>
</reference>
<evidence type="ECO:0000313" key="8">
    <source>
        <dbReference type="EnsemblPlants" id="QL01p036169:mrna"/>
    </source>
</evidence>
<feature type="region of interest" description="Disordered" evidence="6">
    <location>
        <begin position="94"/>
        <end position="118"/>
    </location>
</feature>
<dbReference type="InterPro" id="IPR036259">
    <property type="entry name" value="MFS_trans_sf"/>
</dbReference>
<dbReference type="Gene3D" id="1.20.1250.20">
    <property type="entry name" value="MFS general substrate transporter like domains"/>
    <property type="match status" value="1"/>
</dbReference>